<protein>
    <submittedName>
        <fullName evidence="3">Sigma factor binding protein 1- chloroplastic</fullName>
    </submittedName>
</protein>
<comment type="caution">
    <text evidence="3">The sequence shown here is derived from an EMBL/GenBank/DDBJ whole genome shotgun (WGS) entry which is preliminary data.</text>
</comment>
<feature type="compositionally biased region" description="Basic residues" evidence="1">
    <location>
        <begin position="15"/>
        <end position="24"/>
    </location>
</feature>
<sequence>MNFDQKFQGLVQNKNPHKAKKRKSSTTTNNNSLKVVYISSPMKVKTSASRFRSLVQELTGKNSDISRYTGDESNFTAGGEFLETDHFFPGDLSPENEPSQGYEKLSSSSIDGTPTSSDSVLGTPAMDGVFVSQMREQFEDIFSVDSFYGPTQMDILGSFDELL</sequence>
<proteinExistence type="predicted"/>
<keyword evidence="4" id="KW-1185">Reference proteome</keyword>
<dbReference type="Proteomes" id="UP001153555">
    <property type="component" value="Unassembled WGS sequence"/>
</dbReference>
<evidence type="ECO:0000313" key="4">
    <source>
        <dbReference type="Proteomes" id="UP001153555"/>
    </source>
</evidence>
<dbReference type="InterPro" id="IPR039335">
    <property type="entry name" value="SIB1/2"/>
</dbReference>
<organism evidence="3 4">
    <name type="scientific">Striga hermonthica</name>
    <name type="common">Purple witchweed</name>
    <name type="synonym">Buchnera hermonthica</name>
    <dbReference type="NCBI Taxonomy" id="68872"/>
    <lineage>
        <taxon>Eukaryota</taxon>
        <taxon>Viridiplantae</taxon>
        <taxon>Streptophyta</taxon>
        <taxon>Embryophyta</taxon>
        <taxon>Tracheophyta</taxon>
        <taxon>Spermatophyta</taxon>
        <taxon>Magnoliopsida</taxon>
        <taxon>eudicotyledons</taxon>
        <taxon>Gunneridae</taxon>
        <taxon>Pentapetalae</taxon>
        <taxon>asterids</taxon>
        <taxon>lamiids</taxon>
        <taxon>Lamiales</taxon>
        <taxon>Orobanchaceae</taxon>
        <taxon>Buchnereae</taxon>
        <taxon>Striga</taxon>
    </lineage>
</organism>
<evidence type="ECO:0000256" key="1">
    <source>
        <dbReference type="SAM" id="MobiDB-lite"/>
    </source>
</evidence>
<evidence type="ECO:0000259" key="2">
    <source>
        <dbReference type="Pfam" id="PF05678"/>
    </source>
</evidence>
<name>A0A9N7NCG6_STRHE</name>
<evidence type="ECO:0000313" key="3">
    <source>
        <dbReference type="EMBL" id="CAA0831433.1"/>
    </source>
</evidence>
<accession>A0A9N7NCG6</accession>
<dbReference type="OrthoDB" id="1725273at2759"/>
<feature type="compositionally biased region" description="Low complexity" evidence="1">
    <location>
        <begin position="106"/>
        <end position="119"/>
    </location>
</feature>
<feature type="region of interest" description="Disordered" evidence="1">
    <location>
        <begin position="1"/>
        <end position="32"/>
    </location>
</feature>
<dbReference type="EMBL" id="CACSLK010027832">
    <property type="protein sequence ID" value="CAA0831433.1"/>
    <property type="molecule type" value="Genomic_DNA"/>
</dbReference>
<dbReference type="InterPro" id="IPR008889">
    <property type="entry name" value="VQ"/>
</dbReference>
<dbReference type="AlphaFoldDB" id="A0A9N7NCG6"/>
<dbReference type="PANTHER" id="PTHR33624:SF31">
    <property type="entry name" value="SIGMA FACTOR BINDING PROTEIN 1, CHLOROPLASTIC-LIKE"/>
    <property type="match status" value="1"/>
</dbReference>
<reference evidence="3" key="1">
    <citation type="submission" date="2019-12" db="EMBL/GenBank/DDBJ databases">
        <authorList>
            <person name="Scholes J."/>
        </authorList>
    </citation>
    <scope>NUCLEOTIDE SEQUENCE</scope>
</reference>
<feature type="domain" description="VQ" evidence="2">
    <location>
        <begin position="38"/>
        <end position="64"/>
    </location>
</feature>
<dbReference type="Pfam" id="PF05678">
    <property type="entry name" value="VQ"/>
    <property type="match status" value="1"/>
</dbReference>
<dbReference type="PANTHER" id="PTHR33624">
    <property type="entry name" value="SIGMA FACTOR BINDING PROTEIN 1, CHLOROPLASTIC"/>
    <property type="match status" value="1"/>
</dbReference>
<feature type="region of interest" description="Disordered" evidence="1">
    <location>
        <begin position="86"/>
        <end position="122"/>
    </location>
</feature>
<gene>
    <name evidence="3" type="ORF">SHERM_26782</name>
</gene>